<reference evidence="1 2" key="1">
    <citation type="submission" date="2018-06" db="EMBL/GenBank/DDBJ databases">
        <authorList>
            <consortium name="Pathogen Informatics"/>
            <person name="Doyle S."/>
        </authorList>
    </citation>
    <scope>NUCLEOTIDE SEQUENCE [LARGE SCALE GENOMIC DNA]</scope>
    <source>
        <strain evidence="1 2">NCTC13156</strain>
    </source>
</reference>
<accession>A0A377PXR7</accession>
<dbReference type="InterPro" id="IPR003329">
    <property type="entry name" value="Cytidylyl_trans"/>
</dbReference>
<dbReference type="AlphaFoldDB" id="A0A377PXR7"/>
<dbReference type="InterPro" id="IPR050793">
    <property type="entry name" value="CMP-NeuNAc_synthase"/>
</dbReference>
<organism evidence="1 2">
    <name type="scientific">Helicobacter pullorum</name>
    <dbReference type="NCBI Taxonomy" id="35818"/>
    <lineage>
        <taxon>Bacteria</taxon>
        <taxon>Pseudomonadati</taxon>
        <taxon>Campylobacterota</taxon>
        <taxon>Epsilonproteobacteria</taxon>
        <taxon>Campylobacterales</taxon>
        <taxon>Helicobacteraceae</taxon>
        <taxon>Helicobacter</taxon>
    </lineage>
</organism>
<evidence type="ECO:0000313" key="1">
    <source>
        <dbReference type="EMBL" id="STQ87347.1"/>
    </source>
</evidence>
<dbReference type="EMBL" id="UGJF01000001">
    <property type="protein sequence ID" value="STQ87347.1"/>
    <property type="molecule type" value="Genomic_DNA"/>
</dbReference>
<dbReference type="Pfam" id="PF02348">
    <property type="entry name" value="CTP_transf_3"/>
    <property type="match status" value="1"/>
</dbReference>
<gene>
    <name evidence="1" type="primary">neuA_1</name>
    <name evidence="1" type="ORF">NCTC13156_00159</name>
</gene>
<dbReference type="InterPro" id="IPR029044">
    <property type="entry name" value="Nucleotide-diphossugar_trans"/>
</dbReference>
<dbReference type="PANTHER" id="PTHR21485:SF6">
    <property type="entry name" value="N-ACYLNEURAMINATE CYTIDYLYLTRANSFERASE-RELATED"/>
    <property type="match status" value="1"/>
</dbReference>
<keyword evidence="1" id="KW-0808">Transferase</keyword>
<dbReference type="EC" id="2.7.7.43" evidence="1"/>
<dbReference type="PANTHER" id="PTHR21485">
    <property type="entry name" value="HAD SUPERFAMILY MEMBERS CMAS AND KDSC"/>
    <property type="match status" value="1"/>
</dbReference>
<protein>
    <submittedName>
        <fullName evidence="1">N-acylneuraminate cytidylyltransferase</fullName>
        <ecNumber evidence="1">2.7.7.43</ecNumber>
    </submittedName>
</protein>
<proteinExistence type="predicted"/>
<name>A0A377PXR7_9HELI</name>
<dbReference type="SUPFAM" id="SSF53448">
    <property type="entry name" value="Nucleotide-diphospho-sugar transferases"/>
    <property type="match status" value="1"/>
</dbReference>
<keyword evidence="1" id="KW-0548">Nucleotidyltransferase</keyword>
<dbReference type="Proteomes" id="UP000255269">
    <property type="component" value="Unassembled WGS sequence"/>
</dbReference>
<evidence type="ECO:0000313" key="2">
    <source>
        <dbReference type="Proteomes" id="UP000255269"/>
    </source>
</evidence>
<sequence length="230" mass="26200">MKFVAVIPVKADSSRLSGKNIKPFGNENLLTRKIRQVKTSKIADRIIVSSDSEEMLQMARNMDVEAILRPKDLADESRPFSDFLDYITKLIPDGHLIWACATSPFFDEYLMVKAKKEYLRALGNGHDSLIAIYKFKHYMLDENGPINYKLGLAHQNSQDLPALDFFTNGIIYAPIESVKKWHYHYGPKAYRFEVNQKASIDIDTKYDYLAALAWLDEDILMNGGGGEIDV</sequence>
<dbReference type="GO" id="GO:0008781">
    <property type="term" value="F:N-acylneuraminate cytidylyltransferase activity"/>
    <property type="evidence" value="ECO:0007669"/>
    <property type="project" value="UniProtKB-EC"/>
</dbReference>
<dbReference type="RefSeq" id="WP_115056611.1">
    <property type="nucleotide sequence ID" value="NZ_UGJF01000001.1"/>
</dbReference>
<dbReference type="Gene3D" id="3.90.550.10">
    <property type="entry name" value="Spore Coat Polysaccharide Biosynthesis Protein SpsA, Chain A"/>
    <property type="match status" value="1"/>
</dbReference>